<reference evidence="1 2" key="1">
    <citation type="submission" date="2014-02" db="EMBL/GenBank/DDBJ databases">
        <title>Draft genome sequence of Lysinibacillus odysseyi NBRC 100172.</title>
        <authorList>
            <person name="Zhang F."/>
            <person name="Wang G."/>
            <person name="Zhang L."/>
        </authorList>
    </citation>
    <scope>NUCLEOTIDE SEQUENCE [LARGE SCALE GENOMIC DNA]</scope>
    <source>
        <strain evidence="1 2">NBRC 100172</strain>
    </source>
</reference>
<evidence type="ECO:0000313" key="1">
    <source>
        <dbReference type="EMBL" id="KGR86201.1"/>
    </source>
</evidence>
<dbReference type="AlphaFoldDB" id="A0A0A3IN74"/>
<sequence length="71" mass="8530">MNQTGDFTEKEIQQLIKKIEPIIYYSLFQTKPELRDDLKQHLYELSLNTLKNVRFKEPKSLFCTNEEEHAI</sequence>
<dbReference type="RefSeq" id="WP_036152926.1">
    <property type="nucleotide sequence ID" value="NZ_AVCX01000009.1"/>
</dbReference>
<dbReference type="EMBL" id="JPVP01000052">
    <property type="protein sequence ID" value="KGR86201.1"/>
    <property type="molecule type" value="Genomic_DNA"/>
</dbReference>
<evidence type="ECO:0000313" key="2">
    <source>
        <dbReference type="Proteomes" id="UP000030437"/>
    </source>
</evidence>
<keyword evidence="2" id="KW-1185">Reference proteome</keyword>
<proteinExistence type="predicted"/>
<name>A0A0A3IN74_9BACI</name>
<protein>
    <submittedName>
        <fullName evidence="1">Uncharacterized protein</fullName>
    </submittedName>
</protein>
<dbReference type="Proteomes" id="UP000030437">
    <property type="component" value="Unassembled WGS sequence"/>
</dbReference>
<accession>A0A0A3IN74</accession>
<dbReference type="OrthoDB" id="2740010at2"/>
<comment type="caution">
    <text evidence="1">The sequence shown here is derived from an EMBL/GenBank/DDBJ whole genome shotgun (WGS) entry which is preliminary data.</text>
</comment>
<gene>
    <name evidence="1" type="ORF">CD32_07355</name>
</gene>
<dbReference type="eggNOG" id="ENOG502ZUUS">
    <property type="taxonomic scope" value="Bacteria"/>
</dbReference>
<organism evidence="1 2">
    <name type="scientific">Lysinibacillus odysseyi 34hs-1 = NBRC 100172</name>
    <dbReference type="NCBI Taxonomy" id="1220589"/>
    <lineage>
        <taxon>Bacteria</taxon>
        <taxon>Bacillati</taxon>
        <taxon>Bacillota</taxon>
        <taxon>Bacilli</taxon>
        <taxon>Bacillales</taxon>
        <taxon>Bacillaceae</taxon>
        <taxon>Lysinibacillus</taxon>
    </lineage>
</organism>